<dbReference type="PROSITE" id="PS00059">
    <property type="entry name" value="ADH_ZINC"/>
    <property type="match status" value="1"/>
</dbReference>
<comment type="similarity">
    <text evidence="5">Belongs to the zinc-containing alcohol dehydrogenase family.</text>
</comment>
<comment type="cofactor">
    <cofactor evidence="1 5">
        <name>Zn(2+)</name>
        <dbReference type="ChEBI" id="CHEBI:29105"/>
    </cofactor>
</comment>
<reference evidence="8" key="1">
    <citation type="submission" date="2022-10" db="EMBL/GenBank/DDBJ databases">
        <title>The complete genomes of actinobacterial strains from the NBC collection.</title>
        <authorList>
            <person name="Joergensen T.S."/>
            <person name="Alvarez Arevalo M."/>
            <person name="Sterndorff E.B."/>
            <person name="Faurdal D."/>
            <person name="Vuksanovic O."/>
            <person name="Mourched A.-S."/>
            <person name="Charusanti P."/>
            <person name="Shaw S."/>
            <person name="Blin K."/>
            <person name="Weber T."/>
        </authorList>
    </citation>
    <scope>NUCLEOTIDE SEQUENCE</scope>
    <source>
        <strain evidence="8">NBC_00668</strain>
    </source>
</reference>
<evidence type="ECO:0000313" key="9">
    <source>
        <dbReference type="Proteomes" id="UP001432060"/>
    </source>
</evidence>
<dbReference type="RefSeq" id="WP_329403447.1">
    <property type="nucleotide sequence ID" value="NZ_CP109019.1"/>
</dbReference>
<gene>
    <name evidence="8" type="ORF">OG515_33590</name>
</gene>
<dbReference type="InterPro" id="IPR013154">
    <property type="entry name" value="ADH-like_N"/>
</dbReference>
<sequence length="402" mass="43051">MRAVTWQGERNVRVETVPDPVIRERTDAIVRVTSTGLCDFDLRLYERHDTLAPFMKPGDVLGHEAIGIVEETGSEVTELKPGDRVVVPFHIACGHCWMCSAGLPAQCRTTHDPGRDTGAALIGHGELYGSVPGAQAEYLRVPQAQFGPIRVPEGPRDDRFVYLSDVLPSAWQAVQYADVPPAGTVAVLGLGPLGDMACRIALQRGASHAIGVDVVPERLARARKRGVEVFDPGDYESQDELIAAIGTHTFGRGPDSVIDAVGTEAHDGLLARLALARQVSGAARPQGRAARRTSGTGPDRTAAFHLAVALVRRGGTVSLGGDYGGAADPLSLMTLSDKHVHLRTGRTNVNRWSADIMSFLADDDPLGVDDFATHHLPLEQAPHAYDIFVRGADGAVKILMRP</sequence>
<organism evidence="8 9">
    <name type="scientific">Streptomyces melanogenes</name>
    <dbReference type="NCBI Taxonomy" id="67326"/>
    <lineage>
        <taxon>Bacteria</taxon>
        <taxon>Bacillati</taxon>
        <taxon>Actinomycetota</taxon>
        <taxon>Actinomycetes</taxon>
        <taxon>Kitasatosporales</taxon>
        <taxon>Streptomycetaceae</taxon>
        <taxon>Streptomyces</taxon>
    </lineage>
</organism>
<evidence type="ECO:0000256" key="2">
    <source>
        <dbReference type="ARBA" id="ARBA00022723"/>
    </source>
</evidence>
<keyword evidence="9" id="KW-1185">Reference proteome</keyword>
<evidence type="ECO:0000259" key="6">
    <source>
        <dbReference type="Pfam" id="PF00107"/>
    </source>
</evidence>
<dbReference type="Gene3D" id="3.90.180.10">
    <property type="entry name" value="Medium-chain alcohol dehydrogenases, catalytic domain"/>
    <property type="match status" value="1"/>
</dbReference>
<evidence type="ECO:0000256" key="1">
    <source>
        <dbReference type="ARBA" id="ARBA00001947"/>
    </source>
</evidence>
<accession>A0ABZ1XTA0</accession>
<keyword evidence="3 5" id="KW-0862">Zinc</keyword>
<dbReference type="InterPro" id="IPR036291">
    <property type="entry name" value="NAD(P)-bd_dom_sf"/>
</dbReference>
<dbReference type="Pfam" id="PF00107">
    <property type="entry name" value="ADH_zinc_N"/>
    <property type="match status" value="1"/>
</dbReference>
<keyword evidence="2 5" id="KW-0479">Metal-binding</keyword>
<evidence type="ECO:0000313" key="8">
    <source>
        <dbReference type="EMBL" id="WUT86791.1"/>
    </source>
</evidence>
<evidence type="ECO:0000256" key="4">
    <source>
        <dbReference type="ARBA" id="ARBA00023002"/>
    </source>
</evidence>
<dbReference type="SUPFAM" id="SSF50129">
    <property type="entry name" value="GroES-like"/>
    <property type="match status" value="1"/>
</dbReference>
<dbReference type="EMBL" id="CP109019">
    <property type="protein sequence ID" value="WUT86791.1"/>
    <property type="molecule type" value="Genomic_DNA"/>
</dbReference>
<dbReference type="PANTHER" id="PTHR42813">
    <property type="entry name" value="ZINC-TYPE ALCOHOL DEHYDROGENASE-LIKE"/>
    <property type="match status" value="1"/>
</dbReference>
<feature type="domain" description="Alcohol dehydrogenase-like N-terminal" evidence="7">
    <location>
        <begin position="26"/>
        <end position="148"/>
    </location>
</feature>
<dbReference type="Gene3D" id="3.40.50.720">
    <property type="entry name" value="NAD(P)-binding Rossmann-like Domain"/>
    <property type="match status" value="1"/>
</dbReference>
<proteinExistence type="inferred from homology"/>
<feature type="domain" description="Alcohol dehydrogenase-like C-terminal" evidence="6">
    <location>
        <begin position="192"/>
        <end position="264"/>
    </location>
</feature>
<dbReference type="InterPro" id="IPR002328">
    <property type="entry name" value="ADH_Zn_CS"/>
</dbReference>
<evidence type="ECO:0000256" key="3">
    <source>
        <dbReference type="ARBA" id="ARBA00022833"/>
    </source>
</evidence>
<keyword evidence="4" id="KW-0560">Oxidoreductase</keyword>
<dbReference type="InterPro" id="IPR013149">
    <property type="entry name" value="ADH-like_C"/>
</dbReference>
<dbReference type="InterPro" id="IPR011032">
    <property type="entry name" value="GroES-like_sf"/>
</dbReference>
<dbReference type="SUPFAM" id="SSF51735">
    <property type="entry name" value="NAD(P)-binding Rossmann-fold domains"/>
    <property type="match status" value="1"/>
</dbReference>
<evidence type="ECO:0000256" key="5">
    <source>
        <dbReference type="RuleBase" id="RU361277"/>
    </source>
</evidence>
<name>A0ABZ1XTA0_9ACTN</name>
<evidence type="ECO:0000259" key="7">
    <source>
        <dbReference type="Pfam" id="PF08240"/>
    </source>
</evidence>
<dbReference type="Pfam" id="PF08240">
    <property type="entry name" value="ADH_N"/>
    <property type="match status" value="1"/>
</dbReference>
<dbReference type="Proteomes" id="UP001432060">
    <property type="component" value="Chromosome"/>
</dbReference>
<dbReference type="PANTHER" id="PTHR42813:SF2">
    <property type="entry name" value="DEHYDROGENASE, ZINC-CONTAINING, PUTATIVE (AFU_ORTHOLOGUE AFUA_2G02810)-RELATED"/>
    <property type="match status" value="1"/>
</dbReference>
<protein>
    <submittedName>
        <fullName evidence="8">Alcohol dehydrogenase catalytic domain-containing protein</fullName>
    </submittedName>
</protein>